<dbReference type="NCBIfam" id="TIGR03592">
    <property type="entry name" value="yidC_oxa1_cterm"/>
    <property type="match status" value="1"/>
</dbReference>
<reference evidence="7" key="1">
    <citation type="journal article" date="2023" name="Mol. Biol. Evol.">
        <title>Third-Generation Sequencing Reveals the Adaptive Role of the Epigenome in Three Deep-Sea Polychaetes.</title>
        <authorList>
            <person name="Perez M."/>
            <person name="Aroh O."/>
            <person name="Sun Y."/>
            <person name="Lan Y."/>
            <person name="Juniper S.K."/>
            <person name="Young C.R."/>
            <person name="Angers B."/>
            <person name="Qian P.Y."/>
        </authorList>
    </citation>
    <scope>NUCLEOTIDE SEQUENCE</scope>
    <source>
        <strain evidence="7">P08H-3</strain>
    </source>
</reference>
<feature type="domain" description="Glycosyltransferase 2-like" evidence="5">
    <location>
        <begin position="139"/>
        <end position="274"/>
    </location>
</feature>
<dbReference type="SUPFAM" id="SSF53448">
    <property type="entry name" value="Nucleotide-diphospho-sugar transferases"/>
    <property type="match status" value="1"/>
</dbReference>
<dbReference type="InterPro" id="IPR001173">
    <property type="entry name" value="Glyco_trans_2-like"/>
</dbReference>
<evidence type="ECO:0000259" key="5">
    <source>
        <dbReference type="Pfam" id="PF00535"/>
    </source>
</evidence>
<keyword evidence="4" id="KW-0472">Membrane</keyword>
<dbReference type="GO" id="GO:0004653">
    <property type="term" value="F:polypeptide N-acetylgalactosaminyltransferase activity"/>
    <property type="evidence" value="ECO:0007669"/>
    <property type="project" value="TreeGrafter"/>
</dbReference>
<dbReference type="Gene3D" id="3.90.550.10">
    <property type="entry name" value="Spore Coat Polysaccharide Biosynthesis Protein SpsA, Chain A"/>
    <property type="match status" value="1"/>
</dbReference>
<dbReference type="EMBL" id="JAODUP010000809">
    <property type="protein sequence ID" value="KAK2143829.1"/>
    <property type="molecule type" value="Genomic_DNA"/>
</dbReference>
<feature type="transmembrane region" description="Helical" evidence="4">
    <location>
        <begin position="770"/>
        <end position="789"/>
    </location>
</feature>
<accession>A0AAD9MUU9</accession>
<gene>
    <name evidence="7" type="ORF">LSH36_810g01050</name>
</gene>
<dbReference type="Proteomes" id="UP001208570">
    <property type="component" value="Unassembled WGS sequence"/>
</dbReference>
<comment type="subcellular location">
    <subcellularLocation>
        <location evidence="2">Membrane</location>
        <topology evidence="2">Multi-pass membrane protein</topology>
    </subcellularLocation>
</comment>
<evidence type="ECO:0000256" key="3">
    <source>
        <dbReference type="SAM" id="MobiDB-lite"/>
    </source>
</evidence>
<sequence length="878" mass="99267">MSRFNNRYCKHVRTIILLLLWLSVIIKLAWRIVDNSSVKVTAKQDIFHARTSAGFMPREFYTEVLMGGVPARNQYPSLLVSDSSGYMYVPDEAVCPGFFSYNSTVSVELPVNRVIRDTRPAGCDVEANTELYDGMPSVSVVIPFHNEQLATLLRTVYSILYNSHSALLREIILVDDGSTVEMMTRCLGEALERALYDLNKVKLIRTTEREGSTRARLIGASYATGDIIFYVDAHVEVNKRWLEPVVKKIHQNPHTVVMAVLDTITEDAFKVKQSVIGFHGGFTWNLEFYWKTLPHHVVKARSKETDPMPSPIMPAGAFAISRTYFIHLGLLDPDMKIWGADDVELSFRIWQCGGRIEILPCSRVAHVFRKQIPYSFVEQPADVIYHNSVRTAEVALGDVFKKFFYAQATQQQVSVNKTSISVRQALKQNLACHDFVWYMNNIIPEMPIPPTDAVYYELLMIKDTNKCLTLDGHSFLIADCVSLDRSQSPWLRSSQNSLHTRPVLLNGQCLLLRNSPVQKSTLLDRSPVWLYGAFTIRNNSTESITSSLPPGYIPDPPPVPLDMSEELIGQLTALGEPTLASVGLGNWTPAGFVQMFLEMLHADIGMPWWGAIVAMTITFRLLMFPLVILSQRNTANMTNHMPTVQRLQERFTQARLAGNPLEAARLANELMEYMQRNDVKPFRNLLMPLSQLPVFLSVFIGLRQMAVLPIESMRDGGLLWFTDLTLADPYYAMPLLTMATFLVTIEVGVDGLKTGTMSPVMKTVLRCMPFVILPMIAKFPAAMLCYWFTSNVFSLIQVLFLKIPTIREFFKIPVARPQTIVMKKKGFLEGFKESIANAKLSAEMEHRERMDAVRFKEAGTGPLQKTFKQNPKRKSTKS</sequence>
<evidence type="ECO:0000256" key="1">
    <source>
        <dbReference type="ARBA" id="ARBA00023157"/>
    </source>
</evidence>
<evidence type="ECO:0000313" key="7">
    <source>
        <dbReference type="EMBL" id="KAK2143829.1"/>
    </source>
</evidence>
<keyword evidence="1" id="KW-1015">Disulfide bond</keyword>
<dbReference type="PANTHER" id="PTHR11675:SF126">
    <property type="entry name" value="RICIN B LECTIN DOMAIN-CONTAINING PROTEIN"/>
    <property type="match status" value="1"/>
</dbReference>
<dbReference type="GO" id="GO:0005794">
    <property type="term" value="C:Golgi apparatus"/>
    <property type="evidence" value="ECO:0007669"/>
    <property type="project" value="TreeGrafter"/>
</dbReference>
<evidence type="ECO:0000256" key="2">
    <source>
        <dbReference type="RuleBase" id="RU003945"/>
    </source>
</evidence>
<feature type="domain" description="Membrane insertase YidC/Oxa/ALB C-terminal" evidence="6">
    <location>
        <begin position="608"/>
        <end position="801"/>
    </location>
</feature>
<evidence type="ECO:0000256" key="4">
    <source>
        <dbReference type="SAM" id="Phobius"/>
    </source>
</evidence>
<feature type="transmembrane region" description="Helical" evidence="4">
    <location>
        <begin position="730"/>
        <end position="749"/>
    </location>
</feature>
<protein>
    <submittedName>
        <fullName evidence="7">Uncharacterized protein</fullName>
    </submittedName>
</protein>
<evidence type="ECO:0000313" key="8">
    <source>
        <dbReference type="Proteomes" id="UP001208570"/>
    </source>
</evidence>
<comment type="caution">
    <text evidence="7">The sequence shown here is derived from an EMBL/GenBank/DDBJ whole genome shotgun (WGS) entry which is preliminary data.</text>
</comment>
<name>A0AAD9MUU9_9ANNE</name>
<feature type="region of interest" description="Disordered" evidence="3">
    <location>
        <begin position="857"/>
        <end position="878"/>
    </location>
</feature>
<keyword evidence="8" id="KW-1185">Reference proteome</keyword>
<dbReference type="InterPro" id="IPR029044">
    <property type="entry name" value="Nucleotide-diphossugar_trans"/>
</dbReference>
<dbReference type="GO" id="GO:0016020">
    <property type="term" value="C:membrane"/>
    <property type="evidence" value="ECO:0007669"/>
    <property type="project" value="UniProtKB-SubCell"/>
</dbReference>
<dbReference type="GO" id="GO:0006493">
    <property type="term" value="P:protein O-linked glycosylation"/>
    <property type="evidence" value="ECO:0007669"/>
    <property type="project" value="TreeGrafter"/>
</dbReference>
<organism evidence="7 8">
    <name type="scientific">Paralvinella palmiformis</name>
    <dbReference type="NCBI Taxonomy" id="53620"/>
    <lineage>
        <taxon>Eukaryota</taxon>
        <taxon>Metazoa</taxon>
        <taxon>Spiralia</taxon>
        <taxon>Lophotrochozoa</taxon>
        <taxon>Annelida</taxon>
        <taxon>Polychaeta</taxon>
        <taxon>Sedentaria</taxon>
        <taxon>Canalipalpata</taxon>
        <taxon>Terebellida</taxon>
        <taxon>Terebelliformia</taxon>
        <taxon>Alvinellidae</taxon>
        <taxon>Paralvinella</taxon>
    </lineage>
</organism>
<dbReference type="CDD" id="cd20069">
    <property type="entry name" value="5TM_Oxa1-like"/>
    <property type="match status" value="1"/>
</dbReference>
<feature type="transmembrane region" description="Helical" evidence="4">
    <location>
        <begin position="692"/>
        <end position="710"/>
    </location>
</feature>
<feature type="transmembrane region" description="Helical" evidence="4">
    <location>
        <begin position="608"/>
        <end position="629"/>
    </location>
</feature>
<dbReference type="PANTHER" id="PTHR11675">
    <property type="entry name" value="N-ACETYLGALACTOSAMINYLTRANSFERASE"/>
    <property type="match status" value="1"/>
</dbReference>
<keyword evidence="2 4" id="KW-0812">Transmembrane</keyword>
<evidence type="ECO:0000259" key="6">
    <source>
        <dbReference type="Pfam" id="PF02096"/>
    </source>
</evidence>
<dbReference type="Pfam" id="PF00535">
    <property type="entry name" value="Glycos_transf_2"/>
    <property type="match status" value="1"/>
</dbReference>
<dbReference type="Pfam" id="PF02096">
    <property type="entry name" value="60KD_IMP"/>
    <property type="match status" value="1"/>
</dbReference>
<dbReference type="InterPro" id="IPR028055">
    <property type="entry name" value="YidC/Oxa/ALB_C"/>
</dbReference>
<dbReference type="AlphaFoldDB" id="A0AAD9MUU9"/>
<proteinExistence type="inferred from homology"/>
<keyword evidence="4" id="KW-1133">Transmembrane helix</keyword>
<comment type="similarity">
    <text evidence="2">Belongs to the OXA1/ALB3/YidC family.</text>
</comment>